<dbReference type="AlphaFoldDB" id="A0A7Z9E3P5"/>
<dbReference type="Proteomes" id="UP000182190">
    <property type="component" value="Unassembled WGS sequence"/>
</dbReference>
<evidence type="ECO:0000313" key="1">
    <source>
        <dbReference type="EMBL" id="VXD23508.1"/>
    </source>
</evidence>
<dbReference type="EMBL" id="CZCS02000217">
    <property type="protein sequence ID" value="VXD23508.1"/>
    <property type="molecule type" value="Genomic_DNA"/>
</dbReference>
<proteinExistence type="predicted"/>
<sequence>MIMNKVLLDLNNPVFQQDLFALPKPESLAVLKTLKKISQLTWQQLYEDQGLKWELIYSKQGKIGEKLYSFRITQKCRGVATRETDYLRILSIHYDHDSAYQ</sequence>
<evidence type="ECO:0000313" key="2">
    <source>
        <dbReference type="Proteomes" id="UP000182190"/>
    </source>
</evidence>
<comment type="caution">
    <text evidence="1">The sequence shown here is derived from an EMBL/GenBank/DDBJ whole genome shotgun (WGS) entry which is preliminary data.</text>
</comment>
<gene>
    <name evidence="1" type="ORF">PL9631_740009</name>
</gene>
<keyword evidence="2" id="KW-1185">Reference proteome</keyword>
<reference evidence="1" key="1">
    <citation type="submission" date="2019-10" db="EMBL/GenBank/DDBJ databases">
        <authorList>
            <consortium name="Genoscope - CEA"/>
            <person name="William W."/>
        </authorList>
    </citation>
    <scope>NUCLEOTIDE SEQUENCE [LARGE SCALE GENOMIC DNA]</scope>
    <source>
        <strain evidence="1">BBR_PRJEB10994</strain>
    </source>
</reference>
<accession>A0A7Z9E3P5</accession>
<protein>
    <submittedName>
        <fullName evidence="1">Uncharacterized protein</fullName>
    </submittedName>
</protein>
<name>A0A7Z9E3P5_9CYAN</name>
<organism evidence="1 2">
    <name type="scientific">Planktothrix paucivesiculata PCC 9631</name>
    <dbReference type="NCBI Taxonomy" id="671071"/>
    <lineage>
        <taxon>Bacteria</taxon>
        <taxon>Bacillati</taxon>
        <taxon>Cyanobacteriota</taxon>
        <taxon>Cyanophyceae</taxon>
        <taxon>Oscillatoriophycideae</taxon>
        <taxon>Oscillatoriales</taxon>
        <taxon>Microcoleaceae</taxon>
        <taxon>Planktothrix</taxon>
    </lineage>
</organism>